<keyword evidence="1" id="KW-0812">Transmembrane</keyword>
<organism evidence="2 3">
    <name type="scientific">Lactococcus allomyrinae</name>
    <dbReference type="NCBI Taxonomy" id="2419773"/>
    <lineage>
        <taxon>Bacteria</taxon>
        <taxon>Bacillati</taxon>
        <taxon>Bacillota</taxon>
        <taxon>Bacilli</taxon>
        <taxon>Lactobacillales</taxon>
        <taxon>Streptococcaceae</taxon>
        <taxon>Lactococcus</taxon>
    </lineage>
</organism>
<evidence type="ECO:0000313" key="3">
    <source>
        <dbReference type="Proteomes" id="UP000269374"/>
    </source>
</evidence>
<dbReference type="AlphaFoldDB" id="A0A387BGN1"/>
<dbReference type="RefSeq" id="WP_120772685.1">
    <property type="nucleotide sequence ID" value="NZ_CP032627.1"/>
</dbReference>
<evidence type="ECO:0000313" key="2">
    <source>
        <dbReference type="EMBL" id="AYG01312.1"/>
    </source>
</evidence>
<dbReference type="OrthoDB" id="2223962at2"/>
<reference evidence="2 3" key="1">
    <citation type="submission" date="2018-09" db="EMBL/GenBank/DDBJ databases">
        <title>Genome sequencing of strain 1JSPR-7.</title>
        <authorList>
            <person name="Heo J."/>
            <person name="Kim S.-J."/>
            <person name="Kwon S.-W."/>
        </authorList>
    </citation>
    <scope>NUCLEOTIDE SEQUENCE [LARGE SCALE GENOMIC DNA]</scope>
    <source>
        <strain evidence="2 3">1JSPR-7</strain>
    </source>
</reference>
<gene>
    <name evidence="2" type="ORF">D7I46_09520</name>
</gene>
<proteinExistence type="predicted"/>
<evidence type="ECO:0000256" key="1">
    <source>
        <dbReference type="SAM" id="Phobius"/>
    </source>
</evidence>
<dbReference type="Proteomes" id="UP000269374">
    <property type="component" value="Chromosome"/>
</dbReference>
<dbReference type="EMBL" id="CP032627">
    <property type="protein sequence ID" value="AYG01312.1"/>
    <property type="molecule type" value="Genomic_DNA"/>
</dbReference>
<keyword evidence="1" id="KW-0472">Membrane</keyword>
<keyword evidence="3" id="KW-1185">Reference proteome</keyword>
<protein>
    <submittedName>
        <fullName evidence="2">Uncharacterized protein</fullName>
    </submittedName>
</protein>
<keyword evidence="1" id="KW-1133">Transmembrane helix</keyword>
<feature type="transmembrane region" description="Helical" evidence="1">
    <location>
        <begin position="12"/>
        <end position="31"/>
    </location>
</feature>
<dbReference type="KEGG" id="lact:D7I46_09520"/>
<accession>A0A387BGN1</accession>
<name>A0A387BGN1_9LACT</name>
<sequence>MEFIGELLKANWQVLLVVLIMLLVWNGVQLVKNQKLSKEIKALKQEILDRHKNLGSSVSGKYKNLGEQISDEHRSIKKDTESVHNMMLLEKQNREKLYNNTSRAKEILETIDVMKEVVNKNAQLSQEVAVLTLKNETYAKNDSNRMLNALRRFEGMLSQFEDFKETEGIRATLKIIENQLSKYID</sequence>